<protein>
    <submittedName>
        <fullName evidence="1">Xylogalacturonan beta-1,3-xylosyltransferase protein</fullName>
        <ecNumber evidence="1">2.4.2.41</ecNumber>
    </submittedName>
</protein>
<dbReference type="EC" id="2.4.2.41" evidence="1"/>
<comment type="caution">
    <text evidence="1">The sequence shown here is derived from an EMBL/GenBank/DDBJ whole genome shotgun (WGS) entry which is preliminary data.</text>
</comment>
<dbReference type="EMBL" id="CM037013">
    <property type="protein sequence ID" value="KAH7688503.1"/>
    <property type="molecule type" value="Genomic_DNA"/>
</dbReference>
<keyword evidence="1" id="KW-0328">Glycosyltransferase</keyword>
<proteinExistence type="predicted"/>
<organism evidence="1 2">
    <name type="scientific">Dioscorea alata</name>
    <name type="common">Purple yam</name>
    <dbReference type="NCBI Taxonomy" id="55571"/>
    <lineage>
        <taxon>Eukaryota</taxon>
        <taxon>Viridiplantae</taxon>
        <taxon>Streptophyta</taxon>
        <taxon>Embryophyta</taxon>
        <taxon>Tracheophyta</taxon>
        <taxon>Spermatophyta</taxon>
        <taxon>Magnoliopsida</taxon>
        <taxon>Liliopsida</taxon>
        <taxon>Dioscoreales</taxon>
        <taxon>Dioscoreaceae</taxon>
        <taxon>Dioscorea</taxon>
    </lineage>
</organism>
<dbReference type="Proteomes" id="UP000827976">
    <property type="component" value="Chromosome 3"/>
</dbReference>
<keyword evidence="2" id="KW-1185">Reference proteome</keyword>
<evidence type="ECO:0000313" key="2">
    <source>
        <dbReference type="Proteomes" id="UP000827976"/>
    </source>
</evidence>
<keyword evidence="1" id="KW-0808">Transferase</keyword>
<gene>
    <name evidence="1" type="ORF">IHE45_03G038000</name>
</gene>
<name>A0ACB7WKG8_DIOAL</name>
<reference evidence="2" key="1">
    <citation type="journal article" date="2022" name="Nat. Commun.">
        <title>Chromosome evolution and the genetic basis of agronomically important traits in greater yam.</title>
        <authorList>
            <person name="Bredeson J.V."/>
            <person name="Lyons J.B."/>
            <person name="Oniyinde I.O."/>
            <person name="Okereke N.R."/>
            <person name="Kolade O."/>
            <person name="Nnabue I."/>
            <person name="Nwadili C.O."/>
            <person name="Hribova E."/>
            <person name="Parker M."/>
            <person name="Nwogha J."/>
            <person name="Shu S."/>
            <person name="Carlson J."/>
            <person name="Kariba R."/>
            <person name="Muthemba S."/>
            <person name="Knop K."/>
            <person name="Barton G.J."/>
            <person name="Sherwood A.V."/>
            <person name="Lopez-Montes A."/>
            <person name="Asiedu R."/>
            <person name="Jamnadass R."/>
            <person name="Muchugi A."/>
            <person name="Goodstein D."/>
            <person name="Egesi C.N."/>
            <person name="Featherston J."/>
            <person name="Asfaw A."/>
            <person name="Simpson G.G."/>
            <person name="Dolezel J."/>
            <person name="Hendre P.S."/>
            <person name="Van Deynze A."/>
            <person name="Kumar P.L."/>
            <person name="Obidiegwu J.E."/>
            <person name="Bhattacharjee R."/>
            <person name="Rokhsar D.S."/>
        </authorList>
    </citation>
    <scope>NUCLEOTIDE SEQUENCE [LARGE SCALE GENOMIC DNA]</scope>
    <source>
        <strain evidence="2">cv. TDa95/00328</strain>
    </source>
</reference>
<evidence type="ECO:0000313" key="1">
    <source>
        <dbReference type="EMBL" id="KAH7688503.1"/>
    </source>
</evidence>
<accession>A0ACB7WKG8</accession>
<sequence>MGSLSCESASFFPLIILLFVLIISVAIFNQNHLHDLLFQPNYLSIHSTTTTTTSSNNNIIIHHEPPSSSSSSSSSLLPNNGKRSQHETFSTKKHSYRVKMGEIEEDLARVRASIRRAVLLRKCTPSKLRDHHDFVIPNEGSLSIYRNVYAFYQSYIEMEKRFKIWTYKEGEPPIMHGGPEANIYAIEGHFMSEMEDKRNPYAAKNPNEAHVFFFPFSVVNIVRYLYKDGLLDFWDILRSPISDYITVISNKYPFWNRSLGADHFMVSCHDWGPYLSGANEDLYDKSIRVLCNANKSEGFKPEKDVTLPEVNLPDGFLSNATAKPSSTSRSILAFFAGGAHGFIREHLMHHWQSKDKDLLVYEYLPKNLNYIEFMAKSKYCLCPSGYEVASPRIVESIFMGCVPVIISVNYSLPFSDVLDWSKFSVGIQVEKIPEIKRILEEIPVEKFRKLQEGVEQAQKHFVLHRPAKRFDLLSMVFHSIWLRRLNLRLPY</sequence>